<keyword evidence="4" id="KW-1185">Reference proteome</keyword>
<dbReference type="GO" id="GO:0006355">
    <property type="term" value="P:regulation of DNA-templated transcription"/>
    <property type="evidence" value="ECO:0007669"/>
    <property type="project" value="InterPro"/>
</dbReference>
<evidence type="ECO:0000313" key="4">
    <source>
        <dbReference type="Proteomes" id="UP000232883"/>
    </source>
</evidence>
<dbReference type="EMBL" id="CP025096">
    <property type="protein sequence ID" value="AUD02490.1"/>
    <property type="molecule type" value="Genomic_DNA"/>
</dbReference>
<dbReference type="SUPFAM" id="SSF57884">
    <property type="entry name" value="Ada DNA repair protein, N-terminal domain (N-Ada 10)"/>
    <property type="match status" value="1"/>
</dbReference>
<reference evidence="3 4" key="1">
    <citation type="submission" date="2017-11" db="EMBL/GenBank/DDBJ databases">
        <title>Taxonomic description and genome sequences of Spirosoma HA7 sp. nov., isolated from pollen microhabitat of Corylus avellana.</title>
        <authorList>
            <person name="Ambika Manirajan B."/>
            <person name="Suarez C."/>
            <person name="Ratering S."/>
            <person name="Geissler-Plaum R."/>
            <person name="Cardinale M."/>
            <person name="Sylvia S."/>
        </authorList>
    </citation>
    <scope>NUCLEOTIDE SEQUENCE [LARGE SCALE GENOMIC DNA]</scope>
    <source>
        <strain evidence="3 4">HA7</strain>
    </source>
</reference>
<dbReference type="GO" id="GO:0008168">
    <property type="term" value="F:methyltransferase activity"/>
    <property type="evidence" value="ECO:0007669"/>
    <property type="project" value="InterPro"/>
</dbReference>
<dbReference type="InterPro" id="IPR035451">
    <property type="entry name" value="Ada-like_dom_sf"/>
</dbReference>
<dbReference type="Proteomes" id="UP000232883">
    <property type="component" value="Chromosome"/>
</dbReference>
<organism evidence="3 4">
    <name type="scientific">Spirosoma pollinicola</name>
    <dbReference type="NCBI Taxonomy" id="2057025"/>
    <lineage>
        <taxon>Bacteria</taxon>
        <taxon>Pseudomonadati</taxon>
        <taxon>Bacteroidota</taxon>
        <taxon>Cytophagia</taxon>
        <taxon>Cytophagales</taxon>
        <taxon>Cytophagaceae</taxon>
        <taxon>Spirosoma</taxon>
    </lineage>
</organism>
<evidence type="ECO:0000259" key="2">
    <source>
        <dbReference type="Pfam" id="PF02805"/>
    </source>
</evidence>
<dbReference type="KEGG" id="spir:CWM47_12025"/>
<dbReference type="OrthoDB" id="894286at2"/>
<evidence type="ECO:0000256" key="1">
    <source>
        <dbReference type="ARBA" id="ARBA00023159"/>
    </source>
</evidence>
<dbReference type="Pfam" id="PF02805">
    <property type="entry name" value="Ada_Zn_binding"/>
    <property type="match status" value="1"/>
</dbReference>
<feature type="domain" description="Ada DNA repair metal-binding" evidence="2">
    <location>
        <begin position="31"/>
        <end position="76"/>
    </location>
</feature>
<dbReference type="Gene3D" id="3.40.10.10">
    <property type="entry name" value="DNA Methylphosphotriester Repair Domain"/>
    <property type="match status" value="1"/>
</dbReference>
<dbReference type="GO" id="GO:0003677">
    <property type="term" value="F:DNA binding"/>
    <property type="evidence" value="ECO:0007669"/>
    <property type="project" value="InterPro"/>
</dbReference>
<dbReference type="AlphaFoldDB" id="A0A2K8YXY0"/>
<protein>
    <submittedName>
        <fullName evidence="3">Metal-binding protein</fullName>
    </submittedName>
</protein>
<dbReference type="GO" id="GO:0006281">
    <property type="term" value="P:DNA repair"/>
    <property type="evidence" value="ECO:0007669"/>
    <property type="project" value="InterPro"/>
</dbReference>
<dbReference type="InterPro" id="IPR004026">
    <property type="entry name" value="Ada_DNA_repair_Zn-bd"/>
</dbReference>
<dbReference type="RefSeq" id="WP_100988207.1">
    <property type="nucleotide sequence ID" value="NZ_CP025096.1"/>
</dbReference>
<name>A0A2K8YXY0_9BACT</name>
<evidence type="ECO:0000313" key="3">
    <source>
        <dbReference type="EMBL" id="AUD02490.1"/>
    </source>
</evidence>
<keyword evidence="1" id="KW-0010">Activator</keyword>
<accession>A0A2K8YXY0</accession>
<dbReference type="GO" id="GO:0008270">
    <property type="term" value="F:zinc ion binding"/>
    <property type="evidence" value="ECO:0007669"/>
    <property type="project" value="InterPro"/>
</dbReference>
<proteinExistence type="predicted"/>
<sequence length="85" mass="9567">MIAHSELGPTPFARLRTLVSLIKCKEITLGGHRPSKIYGLLTCRAGKHMKAENRVFFRDETEATEQGFRPCAVCLPTAYKTWKTS</sequence>
<gene>
    <name evidence="3" type="ORF">CWM47_12025</name>
</gene>